<comment type="similarity">
    <text evidence="6 8">Belongs to the fluoride channel Fluc/FEX (TC 1.A.43) family.</text>
</comment>
<accession>A0ABD5Q1M6</accession>
<feature type="region of interest" description="Disordered" evidence="9">
    <location>
        <begin position="1"/>
        <end position="54"/>
    </location>
</feature>
<evidence type="ECO:0000313" key="11">
    <source>
        <dbReference type="Proteomes" id="UP001595945"/>
    </source>
</evidence>
<dbReference type="Pfam" id="PF02537">
    <property type="entry name" value="CRCB"/>
    <property type="match status" value="1"/>
</dbReference>
<feature type="compositionally biased region" description="Low complexity" evidence="9">
    <location>
        <begin position="9"/>
        <end position="27"/>
    </location>
</feature>
<proteinExistence type="inferred from homology"/>
<evidence type="ECO:0000256" key="4">
    <source>
        <dbReference type="ARBA" id="ARBA00022989"/>
    </source>
</evidence>
<evidence type="ECO:0000256" key="7">
    <source>
        <dbReference type="ARBA" id="ARBA00035585"/>
    </source>
</evidence>
<comment type="subcellular location">
    <subcellularLocation>
        <location evidence="1 8">Cell membrane</location>
        <topology evidence="1 8">Multi-pass membrane protein</topology>
    </subcellularLocation>
</comment>
<dbReference type="PANTHER" id="PTHR28259:SF1">
    <property type="entry name" value="FLUORIDE EXPORT PROTEIN 1-RELATED"/>
    <property type="match status" value="1"/>
</dbReference>
<name>A0ABD5Q1M6_9EURY</name>
<reference evidence="10 11" key="1">
    <citation type="journal article" date="2019" name="Int. J. Syst. Evol. Microbiol.">
        <title>The Global Catalogue of Microorganisms (GCM) 10K type strain sequencing project: providing services to taxonomists for standard genome sequencing and annotation.</title>
        <authorList>
            <consortium name="The Broad Institute Genomics Platform"/>
            <consortium name="The Broad Institute Genome Sequencing Center for Infectious Disease"/>
            <person name="Wu L."/>
            <person name="Ma J."/>
        </authorList>
    </citation>
    <scope>NUCLEOTIDE SEQUENCE [LARGE SCALE GENOMIC DNA]</scope>
    <source>
        <strain evidence="10 11">XZYJ18</strain>
    </source>
</reference>
<comment type="catalytic activity">
    <reaction evidence="7">
        <text>fluoride(in) = fluoride(out)</text>
        <dbReference type="Rhea" id="RHEA:76159"/>
        <dbReference type="ChEBI" id="CHEBI:17051"/>
    </reaction>
    <physiologicalReaction direction="left-to-right" evidence="7">
        <dbReference type="Rhea" id="RHEA:76160"/>
    </physiologicalReaction>
</comment>
<dbReference type="Proteomes" id="UP001595945">
    <property type="component" value="Unassembled WGS sequence"/>
</dbReference>
<evidence type="ECO:0000256" key="6">
    <source>
        <dbReference type="ARBA" id="ARBA00035120"/>
    </source>
</evidence>
<organism evidence="10 11">
    <name type="scientific">Halorussus aquaticus</name>
    <dbReference type="NCBI Taxonomy" id="2953748"/>
    <lineage>
        <taxon>Archaea</taxon>
        <taxon>Methanobacteriati</taxon>
        <taxon>Methanobacteriota</taxon>
        <taxon>Stenosarchaea group</taxon>
        <taxon>Halobacteria</taxon>
        <taxon>Halobacteriales</taxon>
        <taxon>Haladaptataceae</taxon>
        <taxon>Halorussus</taxon>
    </lineage>
</organism>
<dbReference type="InterPro" id="IPR003691">
    <property type="entry name" value="FluC"/>
</dbReference>
<keyword evidence="11" id="KW-1185">Reference proteome</keyword>
<feature type="transmembrane region" description="Helical" evidence="8">
    <location>
        <begin position="68"/>
        <end position="89"/>
    </location>
</feature>
<dbReference type="RefSeq" id="WP_368410464.1">
    <property type="nucleotide sequence ID" value="NZ_CP100400.1"/>
</dbReference>
<comment type="function">
    <text evidence="8">Fluoride-specific ion channel. Important for reducing fluoride concentration in the cell, thus reducing its toxicity.</text>
</comment>
<evidence type="ECO:0000256" key="5">
    <source>
        <dbReference type="ARBA" id="ARBA00023136"/>
    </source>
</evidence>
<keyword evidence="8" id="KW-0406">Ion transport</keyword>
<dbReference type="AlphaFoldDB" id="A0ABD5Q1M6"/>
<dbReference type="GeneID" id="73044679"/>
<dbReference type="GO" id="GO:0062054">
    <property type="term" value="F:fluoride channel activity"/>
    <property type="evidence" value="ECO:0007669"/>
    <property type="project" value="UniProtKB-UniRule"/>
</dbReference>
<gene>
    <name evidence="8" type="primary">fluC</name>
    <name evidence="8" type="synonym">crcB</name>
    <name evidence="10" type="ORF">ACFO9K_10180</name>
</gene>
<evidence type="ECO:0000256" key="1">
    <source>
        <dbReference type="ARBA" id="ARBA00004651"/>
    </source>
</evidence>
<protein>
    <recommendedName>
        <fullName evidence="8">Fluoride-specific ion channel FluC</fullName>
    </recommendedName>
</protein>
<keyword evidence="2 8" id="KW-1003">Cell membrane</keyword>
<feature type="compositionally biased region" description="Basic and acidic residues" evidence="9">
    <location>
        <begin position="28"/>
        <end position="37"/>
    </location>
</feature>
<comment type="caution">
    <text evidence="8">Lacks conserved residue(s) required for the propagation of feature annotation.</text>
</comment>
<keyword evidence="8" id="KW-0813">Transport</keyword>
<evidence type="ECO:0000256" key="8">
    <source>
        <dbReference type="HAMAP-Rule" id="MF_00454"/>
    </source>
</evidence>
<dbReference type="EMBL" id="JBHSHT010000001">
    <property type="protein sequence ID" value="MFC4824630.1"/>
    <property type="molecule type" value="Genomic_DNA"/>
</dbReference>
<keyword evidence="3 8" id="KW-0812">Transmembrane</keyword>
<dbReference type="GO" id="GO:0140114">
    <property type="term" value="P:cellular detoxification of fluoride"/>
    <property type="evidence" value="ECO:0007669"/>
    <property type="project" value="UniProtKB-UniRule"/>
</dbReference>
<dbReference type="GO" id="GO:0005886">
    <property type="term" value="C:plasma membrane"/>
    <property type="evidence" value="ECO:0007669"/>
    <property type="project" value="UniProtKB-SubCell"/>
</dbReference>
<evidence type="ECO:0000256" key="3">
    <source>
        <dbReference type="ARBA" id="ARBA00022692"/>
    </source>
</evidence>
<dbReference type="HAMAP" id="MF_00454">
    <property type="entry name" value="FluC"/>
    <property type="match status" value="1"/>
</dbReference>
<keyword evidence="4 8" id="KW-1133">Transmembrane helix</keyword>
<comment type="caution">
    <text evidence="10">The sequence shown here is derived from an EMBL/GenBank/DDBJ whole genome shotgun (WGS) entry which is preliminary data.</text>
</comment>
<dbReference type="PANTHER" id="PTHR28259">
    <property type="entry name" value="FLUORIDE EXPORT PROTEIN 1-RELATED"/>
    <property type="match status" value="1"/>
</dbReference>
<evidence type="ECO:0000256" key="2">
    <source>
        <dbReference type="ARBA" id="ARBA00022475"/>
    </source>
</evidence>
<keyword evidence="8" id="KW-0407">Ion channel</keyword>
<evidence type="ECO:0000313" key="10">
    <source>
        <dbReference type="EMBL" id="MFC4824630.1"/>
    </source>
</evidence>
<sequence>MSETDADSATDAGTDASSASESETASRPAEERSKNESAEAAAVETEDSEAEQSGSPIHVLAMERLEPLVLVGVGGFAGAVLRHAVAVALPGGFPWGTLAVNVVGSFALGVLLSESKLAGRISVETRLVLGNGFLSSFTTYSTFALQTTTLSPSWAVVNVGANYALGFAAVVAGGAAVEEVTG</sequence>
<feature type="transmembrane region" description="Helical" evidence="8">
    <location>
        <begin position="95"/>
        <end position="112"/>
    </location>
</feature>
<evidence type="ECO:0000256" key="9">
    <source>
        <dbReference type="SAM" id="MobiDB-lite"/>
    </source>
</evidence>
<keyword evidence="5 8" id="KW-0472">Membrane</keyword>